<name>A0A182LYB0_9DIPT</name>
<dbReference type="GO" id="GO:0005549">
    <property type="term" value="F:odorant binding"/>
    <property type="evidence" value="ECO:0007669"/>
    <property type="project" value="InterPro"/>
</dbReference>
<evidence type="ECO:0000256" key="2">
    <source>
        <dbReference type="ARBA" id="ARBA00008098"/>
    </source>
</evidence>
<comment type="similarity">
    <text evidence="2">Belongs to the PBP/GOBP family.</text>
</comment>
<dbReference type="InterPro" id="IPR036728">
    <property type="entry name" value="PBP_GOBP_sf"/>
</dbReference>
<dbReference type="Gene3D" id="1.10.238.20">
    <property type="entry name" value="Pheromone/general odorant binding protein domain"/>
    <property type="match status" value="2"/>
</dbReference>
<dbReference type="GO" id="GO:0007608">
    <property type="term" value="P:sensory perception of smell"/>
    <property type="evidence" value="ECO:0007669"/>
    <property type="project" value="TreeGrafter"/>
</dbReference>
<dbReference type="Pfam" id="PF01395">
    <property type="entry name" value="PBP_GOBP"/>
    <property type="match status" value="1"/>
</dbReference>
<keyword evidence="5" id="KW-1015">Disulfide bond</keyword>
<keyword evidence="4 6" id="KW-0732">Signal</keyword>
<dbReference type="VEuPathDB" id="VectorBase:ACUA004895"/>
<reference evidence="8" key="1">
    <citation type="submission" date="2013-09" db="EMBL/GenBank/DDBJ databases">
        <title>The Genome Sequence of Anopheles culicifacies species A.</title>
        <authorList>
            <consortium name="The Broad Institute Genomics Platform"/>
            <person name="Neafsey D.E."/>
            <person name="Besansky N."/>
            <person name="Howell P."/>
            <person name="Walton C."/>
            <person name="Young S.K."/>
            <person name="Zeng Q."/>
            <person name="Gargeya S."/>
            <person name="Fitzgerald M."/>
            <person name="Haas B."/>
            <person name="Abouelleil A."/>
            <person name="Allen A.W."/>
            <person name="Alvarado L."/>
            <person name="Arachchi H.M."/>
            <person name="Berlin A.M."/>
            <person name="Chapman S.B."/>
            <person name="Gainer-Dewar J."/>
            <person name="Goldberg J."/>
            <person name="Griggs A."/>
            <person name="Gujja S."/>
            <person name="Hansen M."/>
            <person name="Howarth C."/>
            <person name="Imamovic A."/>
            <person name="Ireland A."/>
            <person name="Larimer J."/>
            <person name="McCowan C."/>
            <person name="Murphy C."/>
            <person name="Pearson M."/>
            <person name="Poon T.W."/>
            <person name="Priest M."/>
            <person name="Roberts A."/>
            <person name="Saif S."/>
            <person name="Shea T."/>
            <person name="Sisk P."/>
            <person name="Sykes S."/>
            <person name="Wortman J."/>
            <person name="Nusbaum C."/>
            <person name="Birren B."/>
        </authorList>
    </citation>
    <scope>NUCLEOTIDE SEQUENCE [LARGE SCALE GENOMIC DNA]</scope>
    <source>
        <strain evidence="8">A-37</strain>
    </source>
</reference>
<accession>A0A182LYB0</accession>
<evidence type="ECO:0000313" key="7">
    <source>
        <dbReference type="EnsemblMetazoa" id="ACUA004895-PA"/>
    </source>
</evidence>
<dbReference type="InterPro" id="IPR006170">
    <property type="entry name" value="PBP/GOBP"/>
</dbReference>
<evidence type="ECO:0000313" key="8">
    <source>
        <dbReference type="Proteomes" id="UP000075883"/>
    </source>
</evidence>
<organism evidence="7 8">
    <name type="scientific">Anopheles culicifacies</name>
    <dbReference type="NCBI Taxonomy" id="139723"/>
    <lineage>
        <taxon>Eukaryota</taxon>
        <taxon>Metazoa</taxon>
        <taxon>Ecdysozoa</taxon>
        <taxon>Arthropoda</taxon>
        <taxon>Hexapoda</taxon>
        <taxon>Insecta</taxon>
        <taxon>Pterygota</taxon>
        <taxon>Neoptera</taxon>
        <taxon>Endopterygota</taxon>
        <taxon>Diptera</taxon>
        <taxon>Nematocera</taxon>
        <taxon>Culicoidea</taxon>
        <taxon>Culicidae</taxon>
        <taxon>Anophelinae</taxon>
        <taxon>Anopheles</taxon>
        <taxon>culicifacies species complex</taxon>
    </lineage>
</organism>
<reference evidence="7" key="2">
    <citation type="submission" date="2020-05" db="UniProtKB">
        <authorList>
            <consortium name="EnsemblMetazoa"/>
        </authorList>
    </citation>
    <scope>IDENTIFICATION</scope>
    <source>
        <strain evidence="7">A-37</strain>
    </source>
</reference>
<evidence type="ECO:0000256" key="1">
    <source>
        <dbReference type="ARBA" id="ARBA00004613"/>
    </source>
</evidence>
<dbReference type="Proteomes" id="UP000075883">
    <property type="component" value="Unassembled WGS sequence"/>
</dbReference>
<feature type="signal peptide" evidence="6">
    <location>
        <begin position="1"/>
        <end position="22"/>
    </location>
</feature>
<comment type="subcellular location">
    <subcellularLocation>
        <location evidence="1">Secreted</location>
    </subcellularLocation>
</comment>
<evidence type="ECO:0000256" key="5">
    <source>
        <dbReference type="ARBA" id="ARBA00023157"/>
    </source>
</evidence>
<dbReference type="AlphaFoldDB" id="A0A182LYB0"/>
<sequence>MVSVRLCVAAVVSLWFGSSTFAFTEHGTIEKSLVQAQHECVSYLNLPKHRLYQYLVHNYSNDAKTKLMIRCVGLLLHWWNADGVLNSHVVEQYFLPDAADATYRDRTALCIANKASEGDTLCSRAYETFQCYLQQYGELINCAKVVPLSDERLAESMHFCLDVMSLPLSFFENCTSSTELFLSTDQSRCLLRCFVIRAGLYTDKHGPFAERFKLQFGPPKSDVFNNDLEGDYCVTRLRREGYDECSLAARSLYECYYFADTLLPTFERILPLLKLVMASTHGEQEKESSYCSNKIKQCE</sequence>
<dbReference type="EnsemblMetazoa" id="ACUA004895-RA">
    <property type="protein sequence ID" value="ACUA004895-PA"/>
    <property type="gene ID" value="ACUA004895"/>
</dbReference>
<dbReference type="EMBL" id="AXCM01021495">
    <property type="status" value="NOT_ANNOTATED_CDS"/>
    <property type="molecule type" value="Genomic_DNA"/>
</dbReference>
<proteinExistence type="inferred from homology"/>
<dbReference type="SUPFAM" id="SSF47565">
    <property type="entry name" value="Insect pheromone/odorant-binding proteins"/>
    <property type="match status" value="2"/>
</dbReference>
<dbReference type="PANTHER" id="PTHR11857:SF46">
    <property type="entry name" value="GENERAL ODORANT-BINDING PROTEIN 99A-RELATED"/>
    <property type="match status" value="1"/>
</dbReference>
<evidence type="ECO:0008006" key="9">
    <source>
        <dbReference type="Google" id="ProtNLM"/>
    </source>
</evidence>
<dbReference type="CDD" id="cd23992">
    <property type="entry name" value="PBP_GOBP"/>
    <property type="match status" value="1"/>
</dbReference>
<dbReference type="GO" id="GO:0005615">
    <property type="term" value="C:extracellular space"/>
    <property type="evidence" value="ECO:0007669"/>
    <property type="project" value="TreeGrafter"/>
</dbReference>
<evidence type="ECO:0000256" key="6">
    <source>
        <dbReference type="SAM" id="SignalP"/>
    </source>
</evidence>
<evidence type="ECO:0000256" key="4">
    <source>
        <dbReference type="ARBA" id="ARBA00022729"/>
    </source>
</evidence>
<feature type="chain" id="PRO_5008127709" description="Odorant-binding protein" evidence="6">
    <location>
        <begin position="23"/>
        <end position="299"/>
    </location>
</feature>
<keyword evidence="3" id="KW-0964">Secreted</keyword>
<dbReference type="PANTHER" id="PTHR11857">
    <property type="entry name" value="ODORANT BINDING PROTEIN-RELATED"/>
    <property type="match status" value="1"/>
</dbReference>
<protein>
    <recommendedName>
        <fullName evidence="9">Odorant-binding protein</fullName>
    </recommendedName>
</protein>
<keyword evidence="8" id="KW-1185">Reference proteome</keyword>
<evidence type="ECO:0000256" key="3">
    <source>
        <dbReference type="ARBA" id="ARBA00022525"/>
    </source>
</evidence>